<dbReference type="InterPro" id="IPR014867">
    <property type="entry name" value="Spore_coat_CotH_CotH2/3/7"/>
</dbReference>
<dbReference type="GO" id="GO:0016301">
    <property type="term" value="F:kinase activity"/>
    <property type="evidence" value="ECO:0007669"/>
    <property type="project" value="UniProtKB-KW"/>
</dbReference>
<keyword evidence="2" id="KW-0812">Transmembrane</keyword>
<gene>
    <name evidence="3" type="ORF">H9912_13060</name>
</gene>
<dbReference type="EMBL" id="DWUW01000371">
    <property type="protein sequence ID" value="HJD32852.1"/>
    <property type="molecule type" value="Genomic_DNA"/>
</dbReference>
<feature type="region of interest" description="Disordered" evidence="1">
    <location>
        <begin position="454"/>
        <end position="478"/>
    </location>
</feature>
<evidence type="ECO:0000313" key="4">
    <source>
        <dbReference type="Proteomes" id="UP000823851"/>
    </source>
</evidence>
<evidence type="ECO:0000256" key="2">
    <source>
        <dbReference type="SAM" id="Phobius"/>
    </source>
</evidence>
<dbReference type="AlphaFoldDB" id="A0A9D2R0X4"/>
<accession>A0A9D2R0X4</accession>
<evidence type="ECO:0000256" key="1">
    <source>
        <dbReference type="SAM" id="MobiDB-lite"/>
    </source>
</evidence>
<keyword evidence="2" id="KW-0472">Membrane</keyword>
<dbReference type="Proteomes" id="UP000823851">
    <property type="component" value="Unassembled WGS sequence"/>
</dbReference>
<evidence type="ECO:0000313" key="3">
    <source>
        <dbReference type="EMBL" id="HJD32852.1"/>
    </source>
</evidence>
<reference evidence="3" key="1">
    <citation type="journal article" date="2021" name="PeerJ">
        <title>Extensive microbial diversity within the chicken gut microbiome revealed by metagenomics and culture.</title>
        <authorList>
            <person name="Gilroy R."/>
            <person name="Ravi A."/>
            <person name="Getino M."/>
            <person name="Pursley I."/>
            <person name="Horton D.L."/>
            <person name="Alikhan N.F."/>
            <person name="Baker D."/>
            <person name="Gharbi K."/>
            <person name="Hall N."/>
            <person name="Watson M."/>
            <person name="Adriaenssens E.M."/>
            <person name="Foster-Nyarko E."/>
            <person name="Jarju S."/>
            <person name="Secka A."/>
            <person name="Antonio M."/>
            <person name="Oren A."/>
            <person name="Chaudhuri R.R."/>
            <person name="La Ragione R."/>
            <person name="Hildebrand F."/>
            <person name="Pallen M.J."/>
        </authorList>
    </citation>
    <scope>NUCLEOTIDE SEQUENCE</scope>
    <source>
        <strain evidence="3">ChiHjej8B7-25341</strain>
    </source>
</reference>
<organism evidence="3 4">
    <name type="scientific">Candidatus Eisenbergiella stercorigallinarum</name>
    <dbReference type="NCBI Taxonomy" id="2838557"/>
    <lineage>
        <taxon>Bacteria</taxon>
        <taxon>Bacillati</taxon>
        <taxon>Bacillota</taxon>
        <taxon>Clostridia</taxon>
        <taxon>Lachnospirales</taxon>
        <taxon>Lachnospiraceae</taxon>
        <taxon>Eisenbergiella</taxon>
    </lineage>
</organism>
<proteinExistence type="predicted"/>
<feature type="transmembrane region" description="Helical" evidence="2">
    <location>
        <begin position="483"/>
        <end position="504"/>
    </location>
</feature>
<name>A0A9D2R0X4_9FIRM</name>
<keyword evidence="3" id="KW-0808">Transferase</keyword>
<sequence>MYGLRRILLIGSVLLFCICTPVFLKMEKDGEKEERNLSGQEGGEKDRRLLSDRIPSLFITTKSGSLSYVESDKENSESGYMTIISEEGDMVYSGQLERIKGRGNTSWDAPKKSYSLKLSSQASLLGMEAAENWILTANYYDGAYIRNALGSWLADQAGLAWAVDSRFADLYVNEEYRGIYQIMERIELKEGRIDAAGGWLLEMDYPERAVYEDNVLYLENGQPVVIHEPANISDAQTEELAAWFDEMKKALYADDYVNPDTGKGIFEYLDLESFAGKYLLEEVLLNMDMGMTSHYMYLDQNGKLYEGPLWDLDNALGRGNYEEQELLLLQGDPARNQMLRWYIRLCANDVFYEKVLETWEERVYPVLPRLEEEAGQMLEPLRESIQADQERWPGSHSMTMTETDLDYNESYLKAYIGRRTEVLHRAFSENAQETEKRIRERAAQLPEEAVIETLWEGEGQAGRGTDPENGEETGQSGFRDTLLAGHGMISLLFLLLALAVLIAADRRMGGRNG</sequence>
<protein>
    <submittedName>
        <fullName evidence="3">CotH kinase family protein</fullName>
    </submittedName>
</protein>
<dbReference type="Pfam" id="PF08757">
    <property type="entry name" value="CotH"/>
    <property type="match status" value="1"/>
</dbReference>
<keyword evidence="2" id="KW-1133">Transmembrane helix</keyword>
<comment type="caution">
    <text evidence="3">The sequence shown here is derived from an EMBL/GenBank/DDBJ whole genome shotgun (WGS) entry which is preliminary data.</text>
</comment>
<keyword evidence="3" id="KW-0418">Kinase</keyword>
<reference evidence="3" key="2">
    <citation type="submission" date="2021-04" db="EMBL/GenBank/DDBJ databases">
        <authorList>
            <person name="Gilroy R."/>
        </authorList>
    </citation>
    <scope>NUCLEOTIDE SEQUENCE</scope>
    <source>
        <strain evidence="3">ChiHjej8B7-25341</strain>
    </source>
</reference>